<evidence type="ECO:0000256" key="4">
    <source>
        <dbReference type="ARBA" id="ARBA00023125"/>
    </source>
</evidence>
<keyword evidence="10" id="KW-1185">Reference proteome</keyword>
<dbReference type="WBParaSite" id="SRAE_1000164900.1">
    <property type="protein sequence ID" value="SRAE_1000164900.1"/>
    <property type="gene ID" value="WBGene00258257"/>
</dbReference>
<proteinExistence type="inferred from homology"/>
<comment type="subcellular location">
    <subcellularLocation>
        <location evidence="1">Nucleus</location>
    </subcellularLocation>
</comment>
<feature type="domain" description="BZIP" evidence="8">
    <location>
        <begin position="244"/>
        <end position="307"/>
    </location>
</feature>
<dbReference type="GO" id="GO:0000977">
    <property type="term" value="F:RNA polymerase II transcription regulatory region sequence-specific DNA binding"/>
    <property type="evidence" value="ECO:0007669"/>
    <property type="project" value="TreeGrafter"/>
</dbReference>
<dbReference type="SUPFAM" id="SSF57959">
    <property type="entry name" value="Leucine zipper domain"/>
    <property type="match status" value="1"/>
</dbReference>
<sequence length="309" mass="35268">MSATFENTLFAQQQVEDFQGLSMIQDNDYLYLSDSVDDLPPSSEESQSSFGASPLLEENSCTAVAHDILSSLRRTTASKTCETWVWPKSTASAFEISYCSCCGPLFVVDPKCNSILSSNKAIENDSNLDLHLNNSYNSIEYNHNSPTSSYYTSSISSLQYSSSDNGYNSCTESTFSLSPLPINQFEWIDNLIYEARNEIENEKTIMVKKYIKRKNHSTKVSSLMTDVTELKNSKKHSLSGMNYTEKARRKKEQNRIAAQRYRIKQKATEKAESEEMKYLKDRNAFLRAESARLEKEIEEVKNMMLVFMR</sequence>
<dbReference type="GeneID" id="36375752"/>
<dbReference type="Pfam" id="PF07716">
    <property type="entry name" value="bZIP_2"/>
    <property type="match status" value="1"/>
</dbReference>
<protein>
    <submittedName>
        <fullName evidence="9 11">Basic-leucine zipper domain-containing protein</fullName>
    </submittedName>
</protein>
<reference evidence="9 10" key="1">
    <citation type="submission" date="2014-09" db="EMBL/GenBank/DDBJ databases">
        <authorList>
            <person name="Martin A.A."/>
        </authorList>
    </citation>
    <scope>NUCLEOTIDE SEQUENCE</scope>
    <source>
        <strain evidence="10">ED321</strain>
        <strain evidence="9">ED321 Heterogonic</strain>
    </source>
</reference>
<evidence type="ECO:0000313" key="9">
    <source>
        <dbReference type="EMBL" id="CEF63387.1"/>
    </source>
</evidence>
<dbReference type="PANTHER" id="PTHR13044">
    <property type="entry name" value="ACTIVATING TRANSCRIPTION FACTOR ATF 4/5"/>
    <property type="match status" value="1"/>
</dbReference>
<evidence type="ECO:0000313" key="12">
    <source>
        <dbReference type="WormBase" id="SRAE_1000164900"/>
    </source>
</evidence>
<evidence type="ECO:0000256" key="6">
    <source>
        <dbReference type="ARBA" id="ARBA00023242"/>
    </source>
</evidence>
<keyword evidence="4" id="KW-0238">DNA-binding</keyword>
<organism evidence="9">
    <name type="scientific">Strongyloides ratti</name>
    <name type="common">Parasitic roundworm</name>
    <dbReference type="NCBI Taxonomy" id="34506"/>
    <lineage>
        <taxon>Eukaryota</taxon>
        <taxon>Metazoa</taxon>
        <taxon>Ecdysozoa</taxon>
        <taxon>Nematoda</taxon>
        <taxon>Chromadorea</taxon>
        <taxon>Rhabditida</taxon>
        <taxon>Tylenchina</taxon>
        <taxon>Panagrolaimomorpha</taxon>
        <taxon>Strongyloidoidea</taxon>
        <taxon>Strongyloididae</taxon>
        <taxon>Strongyloides</taxon>
    </lineage>
</organism>
<dbReference type="EMBL" id="LN609528">
    <property type="protein sequence ID" value="CEF63387.1"/>
    <property type="molecule type" value="Genomic_DNA"/>
</dbReference>
<dbReference type="AlphaFoldDB" id="A0A090L5J5"/>
<dbReference type="Gene3D" id="1.20.5.170">
    <property type="match status" value="1"/>
</dbReference>
<dbReference type="STRING" id="34506.A0A090L5J5"/>
<feature type="coiled-coil region" evidence="7">
    <location>
        <begin position="276"/>
        <end position="303"/>
    </location>
</feature>
<dbReference type="GO" id="GO:0001228">
    <property type="term" value="F:DNA-binding transcription activator activity, RNA polymerase II-specific"/>
    <property type="evidence" value="ECO:0007669"/>
    <property type="project" value="TreeGrafter"/>
</dbReference>
<evidence type="ECO:0000313" key="11">
    <source>
        <dbReference type="WBParaSite" id="SRAE_1000164900.1"/>
    </source>
</evidence>
<dbReference type="SMART" id="SM00338">
    <property type="entry name" value="BRLZ"/>
    <property type="match status" value="1"/>
</dbReference>
<dbReference type="CDD" id="cd14692">
    <property type="entry name" value="bZIP_ATF4"/>
    <property type="match status" value="1"/>
</dbReference>
<keyword evidence="3" id="KW-0805">Transcription regulation</keyword>
<accession>A0A090L5J5</accession>
<dbReference type="InterPro" id="IPR046347">
    <property type="entry name" value="bZIP_sf"/>
</dbReference>
<evidence type="ECO:0000313" key="10">
    <source>
        <dbReference type="Proteomes" id="UP000035682"/>
    </source>
</evidence>
<keyword evidence="6" id="KW-0539">Nucleus</keyword>
<evidence type="ECO:0000256" key="2">
    <source>
        <dbReference type="ARBA" id="ARBA00007163"/>
    </source>
</evidence>
<gene>
    <name evidence="9 11 12" type="ORF">SRAE_1000164900</name>
</gene>
<dbReference type="CTD" id="36375752"/>
<dbReference type="GO" id="GO:0005634">
    <property type="term" value="C:nucleus"/>
    <property type="evidence" value="ECO:0007669"/>
    <property type="project" value="UniProtKB-SubCell"/>
</dbReference>
<reference evidence="11" key="2">
    <citation type="submission" date="2020-12" db="UniProtKB">
        <authorList>
            <consortium name="WormBaseParasite"/>
        </authorList>
    </citation>
    <scope>IDENTIFICATION</scope>
</reference>
<dbReference type="Proteomes" id="UP000035682">
    <property type="component" value="Unplaced"/>
</dbReference>
<name>A0A090L5J5_STRRB</name>
<dbReference type="OrthoDB" id="5847285at2759"/>
<dbReference type="InterPro" id="IPR004827">
    <property type="entry name" value="bZIP"/>
</dbReference>
<evidence type="ECO:0000256" key="3">
    <source>
        <dbReference type="ARBA" id="ARBA00023015"/>
    </source>
</evidence>
<comment type="similarity">
    <text evidence="2">Belongs to the bZIP family.</text>
</comment>
<evidence type="ECO:0000259" key="8">
    <source>
        <dbReference type="PROSITE" id="PS50217"/>
    </source>
</evidence>
<evidence type="ECO:0000256" key="5">
    <source>
        <dbReference type="ARBA" id="ARBA00023163"/>
    </source>
</evidence>
<dbReference type="PROSITE" id="PS50217">
    <property type="entry name" value="BZIP"/>
    <property type="match status" value="1"/>
</dbReference>
<dbReference type="WormBase" id="SRAE_1000164900">
    <property type="protein sequence ID" value="SRP01075"/>
    <property type="gene ID" value="WBGene00258257"/>
</dbReference>
<evidence type="ECO:0000256" key="1">
    <source>
        <dbReference type="ARBA" id="ARBA00004123"/>
    </source>
</evidence>
<dbReference type="PROSITE" id="PS00036">
    <property type="entry name" value="BZIP_BASIC"/>
    <property type="match status" value="1"/>
</dbReference>
<evidence type="ECO:0000256" key="7">
    <source>
        <dbReference type="SAM" id="Coils"/>
    </source>
</evidence>
<keyword evidence="5" id="KW-0804">Transcription</keyword>
<dbReference type="PANTHER" id="PTHR13044:SF14">
    <property type="entry name" value="CRYPTOCEPHAL, ISOFORM A"/>
    <property type="match status" value="1"/>
</dbReference>
<keyword evidence="7" id="KW-0175">Coiled coil</keyword>
<dbReference type="RefSeq" id="XP_024502589.1">
    <property type="nucleotide sequence ID" value="XM_024648631.1"/>
</dbReference>